<sequence>MAAISSVIPTPHSNLNAYFRPPMVRVRTKEEDKAFLSSRNPLLNDPCVQSRSLVNSVEGSKRIFVLNASRSIYVGEKKKGHFQHSSFLAGGATIATGRLVACNGVPEAVWCYSGHYYPIEQNFLEFISFLEEHKVDLTNVKQCSNPFTETKSKNPPVT</sequence>
<evidence type="ECO:0000256" key="4">
    <source>
        <dbReference type="ARBA" id="ARBA00023242"/>
    </source>
</evidence>
<dbReference type="GO" id="GO:0005737">
    <property type="term" value="C:cytoplasm"/>
    <property type="evidence" value="ECO:0007669"/>
    <property type="project" value="UniProtKB-SubCell"/>
</dbReference>
<keyword evidence="4" id="KW-0539">Nucleus</keyword>
<comment type="subcellular location">
    <subcellularLocation>
        <location evidence="2">Cytoplasm</location>
    </subcellularLocation>
    <subcellularLocation>
        <location evidence="1">Nucleus</location>
    </subcellularLocation>
</comment>
<dbReference type="EMBL" id="SMOL01000487">
    <property type="protein sequence ID" value="KAB2611196.1"/>
    <property type="molecule type" value="Genomic_DNA"/>
</dbReference>
<evidence type="ECO:0000256" key="3">
    <source>
        <dbReference type="ARBA" id="ARBA00022490"/>
    </source>
</evidence>
<reference evidence="5 6" key="1">
    <citation type="submission" date="2019-09" db="EMBL/GenBank/DDBJ databases">
        <authorList>
            <person name="Ou C."/>
        </authorList>
    </citation>
    <scope>NUCLEOTIDE SEQUENCE [LARGE SCALE GENOMIC DNA]</scope>
    <source>
        <strain evidence="5">S2</strain>
        <tissue evidence="5">Leaf</tissue>
    </source>
</reference>
<evidence type="ECO:0000313" key="5">
    <source>
        <dbReference type="EMBL" id="KAB2611196.1"/>
    </source>
</evidence>
<dbReference type="AlphaFoldDB" id="A0A5N5G756"/>
<dbReference type="OrthoDB" id="7344096at2759"/>
<name>A0A5N5G756_9ROSA</name>
<organism evidence="5 6">
    <name type="scientific">Pyrus ussuriensis x Pyrus communis</name>
    <dbReference type="NCBI Taxonomy" id="2448454"/>
    <lineage>
        <taxon>Eukaryota</taxon>
        <taxon>Viridiplantae</taxon>
        <taxon>Streptophyta</taxon>
        <taxon>Embryophyta</taxon>
        <taxon>Tracheophyta</taxon>
        <taxon>Spermatophyta</taxon>
        <taxon>Magnoliopsida</taxon>
        <taxon>eudicotyledons</taxon>
        <taxon>Gunneridae</taxon>
        <taxon>Pentapetalae</taxon>
        <taxon>rosids</taxon>
        <taxon>fabids</taxon>
        <taxon>Rosales</taxon>
        <taxon>Rosaceae</taxon>
        <taxon>Amygdaloideae</taxon>
        <taxon>Maleae</taxon>
        <taxon>Pyrus</taxon>
    </lineage>
</organism>
<keyword evidence="3" id="KW-0963">Cytoplasm</keyword>
<dbReference type="PANTHER" id="PTHR31250">
    <property type="entry name" value="IQ DOMAIN-CONTAINING PROTEIN IQM3"/>
    <property type="match status" value="1"/>
</dbReference>
<keyword evidence="6" id="KW-1185">Reference proteome</keyword>
<dbReference type="GO" id="GO:0005634">
    <property type="term" value="C:nucleus"/>
    <property type="evidence" value="ECO:0007669"/>
    <property type="project" value="UniProtKB-SubCell"/>
</dbReference>
<comment type="caution">
    <text evidence="5">The sequence shown here is derived from an EMBL/GenBank/DDBJ whole genome shotgun (WGS) entry which is preliminary data.</text>
</comment>
<reference evidence="6" key="2">
    <citation type="submission" date="2019-10" db="EMBL/GenBank/DDBJ databases">
        <title>A de novo genome assembly of a pear dwarfing rootstock.</title>
        <authorList>
            <person name="Wang F."/>
            <person name="Wang J."/>
            <person name="Li S."/>
            <person name="Zhang Y."/>
            <person name="Fang M."/>
            <person name="Ma L."/>
            <person name="Zhao Y."/>
            <person name="Jiang S."/>
        </authorList>
    </citation>
    <scope>NUCLEOTIDE SEQUENCE [LARGE SCALE GENOMIC DNA]</scope>
</reference>
<evidence type="ECO:0000313" key="6">
    <source>
        <dbReference type="Proteomes" id="UP000327157"/>
    </source>
</evidence>
<protein>
    <submittedName>
        <fullName evidence="5">Uncharacterized protein</fullName>
    </submittedName>
</protein>
<dbReference type="InterPro" id="IPR044159">
    <property type="entry name" value="IQM"/>
</dbReference>
<reference evidence="5 6" key="3">
    <citation type="submission" date="2019-11" db="EMBL/GenBank/DDBJ databases">
        <title>A de novo genome assembly of a pear dwarfing rootstock.</title>
        <authorList>
            <person name="Wang F."/>
            <person name="Wang J."/>
            <person name="Li S."/>
            <person name="Zhang Y."/>
            <person name="Fang M."/>
            <person name="Ma L."/>
            <person name="Zhao Y."/>
            <person name="Jiang S."/>
        </authorList>
    </citation>
    <scope>NUCLEOTIDE SEQUENCE [LARGE SCALE GENOMIC DNA]</scope>
    <source>
        <strain evidence="5">S2</strain>
        <tissue evidence="5">Leaf</tissue>
    </source>
</reference>
<dbReference type="Proteomes" id="UP000327157">
    <property type="component" value="Chromosome 17"/>
</dbReference>
<proteinExistence type="predicted"/>
<gene>
    <name evidence="5" type="ORF">D8674_019228</name>
</gene>
<evidence type="ECO:0000256" key="1">
    <source>
        <dbReference type="ARBA" id="ARBA00004123"/>
    </source>
</evidence>
<evidence type="ECO:0000256" key="2">
    <source>
        <dbReference type="ARBA" id="ARBA00004496"/>
    </source>
</evidence>
<dbReference type="PANTHER" id="PTHR31250:SF27">
    <property type="entry name" value="IQ DOMAIN-CONTAINING PROTEIN IQM5"/>
    <property type="match status" value="1"/>
</dbReference>
<accession>A0A5N5G756</accession>